<keyword evidence="1" id="KW-1133">Transmembrane helix</keyword>
<dbReference type="RefSeq" id="WP_134569399.1">
    <property type="nucleotide sequence ID" value="NZ_SOFP01000081.1"/>
</dbReference>
<organism evidence="2 3">
    <name type="scientific">Cryobacterium algoritolerans</name>
    <dbReference type="NCBI Taxonomy" id="1259184"/>
    <lineage>
        <taxon>Bacteria</taxon>
        <taxon>Bacillati</taxon>
        <taxon>Actinomycetota</taxon>
        <taxon>Actinomycetes</taxon>
        <taxon>Micrococcales</taxon>
        <taxon>Microbacteriaceae</taxon>
        <taxon>Cryobacterium</taxon>
    </lineage>
</organism>
<dbReference type="OrthoDB" id="5125638at2"/>
<protein>
    <submittedName>
        <fullName evidence="2">Sortase</fullName>
    </submittedName>
</protein>
<sequence length="131" mass="13910">MDAHSLTSLISEVLSLVGLALGVILYLAGAFVRGIKGRWIAADGVIAASGTGTVIRWFDQDGDVHECPATTHETHQLPPGRDVPLWFNSRTPTHCRTHAPEAEGRGLRLTGLILLGTGLAAAILGFVLMFV</sequence>
<name>A0A4R8WIM9_9MICO</name>
<keyword evidence="3" id="KW-1185">Reference proteome</keyword>
<keyword evidence="1" id="KW-0812">Transmembrane</keyword>
<feature type="transmembrane region" description="Helical" evidence="1">
    <location>
        <begin position="6"/>
        <end position="28"/>
    </location>
</feature>
<accession>A0A4R8WIM9</accession>
<proteinExistence type="predicted"/>
<dbReference type="Proteomes" id="UP000298412">
    <property type="component" value="Unassembled WGS sequence"/>
</dbReference>
<dbReference type="AlphaFoldDB" id="A0A4R8WIM9"/>
<gene>
    <name evidence="2" type="ORF">E3O19_16600</name>
</gene>
<dbReference type="EMBL" id="SOFP01000081">
    <property type="protein sequence ID" value="TFC09675.1"/>
    <property type="molecule type" value="Genomic_DNA"/>
</dbReference>
<reference evidence="2 3" key="1">
    <citation type="submission" date="2019-03" db="EMBL/GenBank/DDBJ databases">
        <title>Genomics of glacier-inhabiting Cryobacterium strains.</title>
        <authorList>
            <person name="Liu Q."/>
            <person name="Xin Y.-H."/>
        </authorList>
    </citation>
    <scope>NUCLEOTIDE SEQUENCE [LARGE SCALE GENOMIC DNA]</scope>
    <source>
        <strain evidence="2 3">MDT1-3</strain>
    </source>
</reference>
<comment type="caution">
    <text evidence="2">The sequence shown here is derived from an EMBL/GenBank/DDBJ whole genome shotgun (WGS) entry which is preliminary data.</text>
</comment>
<feature type="transmembrane region" description="Helical" evidence="1">
    <location>
        <begin position="109"/>
        <end position="130"/>
    </location>
</feature>
<keyword evidence="1" id="KW-0472">Membrane</keyword>
<evidence type="ECO:0000256" key="1">
    <source>
        <dbReference type="SAM" id="Phobius"/>
    </source>
</evidence>
<evidence type="ECO:0000313" key="2">
    <source>
        <dbReference type="EMBL" id="TFC09675.1"/>
    </source>
</evidence>
<evidence type="ECO:0000313" key="3">
    <source>
        <dbReference type="Proteomes" id="UP000298412"/>
    </source>
</evidence>